<protein>
    <submittedName>
        <fullName evidence="2">Uncharacterized protein</fullName>
    </submittedName>
</protein>
<reference evidence="2" key="1">
    <citation type="submission" date="2021-10" db="EMBL/GenBank/DDBJ databases">
        <title>Melipona bicolor Genome sequencing and assembly.</title>
        <authorList>
            <person name="Araujo N.S."/>
            <person name="Arias M.C."/>
        </authorList>
    </citation>
    <scope>NUCLEOTIDE SEQUENCE</scope>
    <source>
        <strain evidence="2">USP_2M_L1-L4_2017</strain>
        <tissue evidence="2">Whole body</tissue>
    </source>
</reference>
<comment type="caution">
    <text evidence="2">The sequence shown here is derived from an EMBL/GenBank/DDBJ whole genome shotgun (WGS) entry which is preliminary data.</text>
</comment>
<accession>A0AA40FWC5</accession>
<feature type="compositionally biased region" description="Polar residues" evidence="1">
    <location>
        <begin position="7"/>
        <end position="16"/>
    </location>
</feature>
<sequence>MAGVPGQGQSCATTPPNLVEPAMLGKPINTSVRSRRRPRKTDLGRAEASADESGHEALRVPTTSSVAGSVTVREWSLRDVWYRVTECD</sequence>
<organism evidence="2 3">
    <name type="scientific">Melipona bicolor</name>
    <dbReference type="NCBI Taxonomy" id="60889"/>
    <lineage>
        <taxon>Eukaryota</taxon>
        <taxon>Metazoa</taxon>
        <taxon>Ecdysozoa</taxon>
        <taxon>Arthropoda</taxon>
        <taxon>Hexapoda</taxon>
        <taxon>Insecta</taxon>
        <taxon>Pterygota</taxon>
        <taxon>Neoptera</taxon>
        <taxon>Endopterygota</taxon>
        <taxon>Hymenoptera</taxon>
        <taxon>Apocrita</taxon>
        <taxon>Aculeata</taxon>
        <taxon>Apoidea</taxon>
        <taxon>Anthophila</taxon>
        <taxon>Apidae</taxon>
        <taxon>Melipona</taxon>
    </lineage>
</organism>
<proteinExistence type="predicted"/>
<dbReference type="Proteomes" id="UP001177670">
    <property type="component" value="Unassembled WGS sequence"/>
</dbReference>
<feature type="region of interest" description="Disordered" evidence="1">
    <location>
        <begin position="1"/>
        <end position="65"/>
    </location>
</feature>
<evidence type="ECO:0000256" key="1">
    <source>
        <dbReference type="SAM" id="MobiDB-lite"/>
    </source>
</evidence>
<keyword evidence="3" id="KW-1185">Reference proteome</keyword>
<evidence type="ECO:0000313" key="2">
    <source>
        <dbReference type="EMBL" id="KAK1126593.1"/>
    </source>
</evidence>
<name>A0AA40FWC5_9HYME</name>
<dbReference type="EMBL" id="JAHYIQ010000013">
    <property type="protein sequence ID" value="KAK1126593.1"/>
    <property type="molecule type" value="Genomic_DNA"/>
</dbReference>
<evidence type="ECO:0000313" key="3">
    <source>
        <dbReference type="Proteomes" id="UP001177670"/>
    </source>
</evidence>
<gene>
    <name evidence="2" type="ORF">K0M31_004222</name>
</gene>
<dbReference type="AlphaFoldDB" id="A0AA40FWC5"/>